<dbReference type="GO" id="GO:0004803">
    <property type="term" value="F:transposase activity"/>
    <property type="evidence" value="ECO:0007669"/>
    <property type="project" value="InterPro"/>
</dbReference>
<feature type="domain" description="Tn3 transposase DDE" evidence="1">
    <location>
        <begin position="1"/>
        <end position="57"/>
    </location>
</feature>
<organism evidence="2 3">
    <name type="scientific">Bacillus paranthracis</name>
    <dbReference type="NCBI Taxonomy" id="2026186"/>
    <lineage>
        <taxon>Bacteria</taxon>
        <taxon>Bacillati</taxon>
        <taxon>Bacillota</taxon>
        <taxon>Bacilli</taxon>
        <taxon>Bacillales</taxon>
        <taxon>Bacillaceae</taxon>
        <taxon>Bacillus</taxon>
        <taxon>Bacillus cereus group</taxon>
    </lineage>
</organism>
<reference evidence="2 3" key="1">
    <citation type="submission" date="2017-04" db="EMBL/GenBank/DDBJ databases">
        <authorList>
            <person name="Criscuolo A."/>
        </authorList>
    </citation>
    <scope>NUCLEOTIDE SEQUENCE [LARGE SCALE GENOMIC DNA]</scope>
    <source>
        <strain evidence="2">16-00221</strain>
    </source>
</reference>
<gene>
    <name evidence="2" type="ORF">BACERE00221_03775</name>
</gene>
<evidence type="ECO:0000259" key="1">
    <source>
        <dbReference type="Pfam" id="PF01526"/>
    </source>
</evidence>
<dbReference type="AlphaFoldDB" id="A0A9X8SIK8"/>
<sequence length="76" mass="8304">MNKAQATLVNYQHQLDLASYWGDGTTSSSDGMGMQMEVSSLHADANPQYGTGKGATIKVRLVKANNQWEMKKTPTN</sequence>
<dbReference type="GO" id="GO:0006313">
    <property type="term" value="P:DNA transposition"/>
    <property type="evidence" value="ECO:0007669"/>
    <property type="project" value="InterPro"/>
</dbReference>
<evidence type="ECO:0000313" key="3">
    <source>
        <dbReference type="Proteomes" id="UP000194435"/>
    </source>
</evidence>
<dbReference type="Proteomes" id="UP000194435">
    <property type="component" value="Unassembled WGS sequence"/>
</dbReference>
<comment type="caution">
    <text evidence="2">The sequence shown here is derived from an EMBL/GenBank/DDBJ whole genome shotgun (WGS) entry which is preliminary data.</text>
</comment>
<name>A0A9X8SIK8_9BACI</name>
<dbReference type="EMBL" id="FWZC01000056">
    <property type="protein sequence ID" value="SME30334.1"/>
    <property type="molecule type" value="Genomic_DNA"/>
</dbReference>
<dbReference type="Pfam" id="PF01526">
    <property type="entry name" value="DDE_Tnp_Tn3"/>
    <property type="match status" value="1"/>
</dbReference>
<dbReference type="InterPro" id="IPR002513">
    <property type="entry name" value="Tn3_Tnp_DDE_dom"/>
</dbReference>
<evidence type="ECO:0000313" key="2">
    <source>
        <dbReference type="EMBL" id="SME30334.1"/>
    </source>
</evidence>
<protein>
    <submittedName>
        <fullName evidence="2">Tn3 transposase DDE domain protein</fullName>
    </submittedName>
</protein>
<accession>A0A9X8SIK8</accession>
<proteinExistence type="predicted"/>